<evidence type="ECO:0000256" key="1">
    <source>
        <dbReference type="SAM" id="MobiDB-lite"/>
    </source>
</evidence>
<dbReference type="Proteomes" id="UP001295444">
    <property type="component" value="Chromosome 10"/>
</dbReference>
<proteinExistence type="predicted"/>
<protein>
    <submittedName>
        <fullName evidence="2">Uncharacterized protein</fullName>
    </submittedName>
</protein>
<organism evidence="2 3">
    <name type="scientific">Pelobates cultripes</name>
    <name type="common">Western spadefoot toad</name>
    <dbReference type="NCBI Taxonomy" id="61616"/>
    <lineage>
        <taxon>Eukaryota</taxon>
        <taxon>Metazoa</taxon>
        <taxon>Chordata</taxon>
        <taxon>Craniata</taxon>
        <taxon>Vertebrata</taxon>
        <taxon>Euteleostomi</taxon>
        <taxon>Amphibia</taxon>
        <taxon>Batrachia</taxon>
        <taxon>Anura</taxon>
        <taxon>Pelobatoidea</taxon>
        <taxon>Pelobatidae</taxon>
        <taxon>Pelobates</taxon>
    </lineage>
</organism>
<evidence type="ECO:0000313" key="2">
    <source>
        <dbReference type="EMBL" id="CAH2320487.1"/>
    </source>
</evidence>
<dbReference type="AlphaFoldDB" id="A0AAD1T9T7"/>
<keyword evidence="3" id="KW-1185">Reference proteome</keyword>
<gene>
    <name evidence="2" type="ORF">PECUL_23A042821</name>
</gene>
<accession>A0AAD1T9T7</accession>
<evidence type="ECO:0000313" key="3">
    <source>
        <dbReference type="Proteomes" id="UP001295444"/>
    </source>
</evidence>
<sequence length="238" mass="26430">MQVSHKTEECNQSLKRSSAHEEDRQALKAIHRSKPDSYKTSSNEDSSSNSEDEKSESDSASNYLSVSEAPELLSKSDEENIIMDVNVKPLFDPDHIEHPRSAEWVPMAHVAKYLECWLRKPLDQVARNKLSAEYPRPTLSKKVAQTPDLDPTIVQFLTKSGKNRSKGLDRSLKSCQDKLMDISGPVAKMSDTLQQTAVSGIPPSIDILRGCIACFLGNANAASTSECRRSILMKIDPQ</sequence>
<name>A0AAD1T9T7_PELCU</name>
<dbReference type="EMBL" id="OW240921">
    <property type="protein sequence ID" value="CAH2320487.1"/>
    <property type="molecule type" value="Genomic_DNA"/>
</dbReference>
<reference evidence="2" key="1">
    <citation type="submission" date="2022-03" db="EMBL/GenBank/DDBJ databases">
        <authorList>
            <person name="Alioto T."/>
            <person name="Alioto T."/>
            <person name="Gomez Garrido J."/>
        </authorList>
    </citation>
    <scope>NUCLEOTIDE SEQUENCE</scope>
</reference>
<feature type="region of interest" description="Disordered" evidence="1">
    <location>
        <begin position="1"/>
        <end position="66"/>
    </location>
</feature>